<comment type="caution">
    <text evidence="3">The sequence shown here is derived from an EMBL/GenBank/DDBJ whole genome shotgun (WGS) entry which is preliminary data.</text>
</comment>
<keyword evidence="1" id="KW-0175">Coiled coil</keyword>
<protein>
    <submittedName>
        <fullName evidence="3">Uncharacterized protein</fullName>
    </submittedName>
</protein>
<proteinExistence type="predicted"/>
<dbReference type="OrthoDB" id="10616098at2759"/>
<organism evidence="3 4">
    <name type="scientific">Stentor coeruleus</name>
    <dbReference type="NCBI Taxonomy" id="5963"/>
    <lineage>
        <taxon>Eukaryota</taxon>
        <taxon>Sar</taxon>
        <taxon>Alveolata</taxon>
        <taxon>Ciliophora</taxon>
        <taxon>Postciliodesmatophora</taxon>
        <taxon>Heterotrichea</taxon>
        <taxon>Heterotrichida</taxon>
        <taxon>Stentoridae</taxon>
        <taxon>Stentor</taxon>
    </lineage>
</organism>
<sequence>MDSASDRHKENYEEGGLSSPDKLQFSEKLSPIGSSFSFDEVRETGSIYRGKAANLLDTLTKYIEETTKTFKELSQPFASLFQAKANFLKLVEREIDRELQEKKFELERFQENISYALNELRNHKKTILEAVSTNEGLTESFVQTVRERAEKTISMFVEEKNRNFSITLDLEIVSKSGLKELKDRNRNLSKELDRVKIRNQEFTPDTARHRPRDTNEDQENLEEIDNIICQRIKEMINLLQSCSSSSKPHSFAFTSTSPEFDPYYPLKCFDSLRLLEQKLINTLKSQAEKLKRSESESERLYTSIKKISPGHSFKLSEDFKEEQRITKEIENTNTSNSALSRINQEQAFDIQEFKKKIQILTQENFVLKQKFAAAKSHETELSIALRNQELSFEEKISDIKAEAQNDMIKMQEAFEKMCEENTLRTKILELEDQLDKSKKFTEINANTNFEREIDNVRKIYNDKYEELFRITSLQINELEQKLIESNFSKQTVTEEIRANVRKEEAKLKEQEFHRLSQLHKRELRLVQCEFEDFLEKSKSEIKKLGKLVEKAIQSSDAKLLNSLQDDIQEFHNKIQTKEKKVRDESFSIIQDERICKRCGLNDEKSRYCAFHPYLAGSDAQEFLYNSDWHKCRENNHSNEDPPCIKASKHCYNTESSNNLIRVFDSFNGENLTFAKNPPKTRSDTPSRALHEALFSTSKKDSREATATDLLDSYISKYNY</sequence>
<name>A0A1R2BJG4_9CILI</name>
<feature type="coiled-coil region" evidence="1">
    <location>
        <begin position="88"/>
        <end position="126"/>
    </location>
</feature>
<evidence type="ECO:0000313" key="3">
    <source>
        <dbReference type="EMBL" id="OMJ76874.1"/>
    </source>
</evidence>
<accession>A0A1R2BJG4</accession>
<keyword evidence="4" id="KW-1185">Reference proteome</keyword>
<dbReference type="Proteomes" id="UP000187209">
    <property type="component" value="Unassembled WGS sequence"/>
</dbReference>
<evidence type="ECO:0000256" key="1">
    <source>
        <dbReference type="SAM" id="Coils"/>
    </source>
</evidence>
<dbReference type="EMBL" id="MPUH01000607">
    <property type="protein sequence ID" value="OMJ76874.1"/>
    <property type="molecule type" value="Genomic_DNA"/>
</dbReference>
<feature type="compositionally biased region" description="Basic and acidic residues" evidence="2">
    <location>
        <begin position="206"/>
        <end position="215"/>
    </location>
</feature>
<feature type="region of interest" description="Disordered" evidence="2">
    <location>
        <begin position="1"/>
        <end position="24"/>
    </location>
</feature>
<feature type="region of interest" description="Disordered" evidence="2">
    <location>
        <begin position="200"/>
        <end position="219"/>
    </location>
</feature>
<dbReference type="AlphaFoldDB" id="A0A1R2BJG4"/>
<gene>
    <name evidence="3" type="ORF">SteCoe_23683</name>
</gene>
<feature type="compositionally biased region" description="Basic and acidic residues" evidence="2">
    <location>
        <begin position="1"/>
        <end position="12"/>
    </location>
</feature>
<evidence type="ECO:0000313" key="4">
    <source>
        <dbReference type="Proteomes" id="UP000187209"/>
    </source>
</evidence>
<reference evidence="3 4" key="1">
    <citation type="submission" date="2016-11" db="EMBL/GenBank/DDBJ databases">
        <title>The macronuclear genome of Stentor coeruleus: a giant cell with tiny introns.</title>
        <authorList>
            <person name="Slabodnick M."/>
            <person name="Ruby J.G."/>
            <person name="Reiff S.B."/>
            <person name="Swart E.C."/>
            <person name="Gosai S."/>
            <person name="Prabakaran S."/>
            <person name="Witkowska E."/>
            <person name="Larue G.E."/>
            <person name="Fisher S."/>
            <person name="Freeman R.M."/>
            <person name="Gunawardena J."/>
            <person name="Chu W."/>
            <person name="Stover N.A."/>
            <person name="Gregory B.D."/>
            <person name="Nowacki M."/>
            <person name="Derisi J."/>
            <person name="Roy S.W."/>
            <person name="Marshall W.F."/>
            <person name="Sood P."/>
        </authorList>
    </citation>
    <scope>NUCLEOTIDE SEQUENCE [LARGE SCALE GENOMIC DNA]</scope>
    <source>
        <strain evidence="3">WM001</strain>
    </source>
</reference>
<evidence type="ECO:0000256" key="2">
    <source>
        <dbReference type="SAM" id="MobiDB-lite"/>
    </source>
</evidence>